<dbReference type="EMBL" id="CP043312">
    <property type="protein sequence ID" value="QEK39751.1"/>
    <property type="molecule type" value="Genomic_DNA"/>
</dbReference>
<gene>
    <name evidence="2" type="ORF">FZC37_02320</name>
</gene>
<evidence type="ECO:0000313" key="2">
    <source>
        <dbReference type="EMBL" id="QEK39751.1"/>
    </source>
</evidence>
<dbReference type="Proteomes" id="UP000323844">
    <property type="component" value="Chromosome"/>
</dbReference>
<dbReference type="InterPro" id="IPR018964">
    <property type="entry name" value="Phage_phiJL001_Gp84_C"/>
</dbReference>
<accession>A0A5C0UJG9</accession>
<dbReference type="RefSeq" id="WP_148952112.1">
    <property type="nucleotide sequence ID" value="NZ_CP043312.1"/>
</dbReference>
<keyword evidence="3" id="KW-1185">Reference proteome</keyword>
<dbReference type="AlphaFoldDB" id="A0A5C0UJG9"/>
<dbReference type="KEGG" id="snay:FZC37_02320"/>
<dbReference type="OrthoDB" id="1633386at2"/>
<organism evidence="2 3">
    <name type="scientific">Candidatus Sneabacter namystus</name>
    <dbReference type="NCBI Taxonomy" id="2601646"/>
    <lineage>
        <taxon>Bacteria</taxon>
        <taxon>Pseudomonadati</taxon>
        <taxon>Pseudomonadota</taxon>
        <taxon>Alphaproteobacteria</taxon>
        <taxon>Rickettsiales</taxon>
        <taxon>Rickettsiaceae</taxon>
        <taxon>Rickettsieae</taxon>
        <taxon>Candidatus Sneabacter</taxon>
    </lineage>
</organism>
<proteinExistence type="predicted"/>
<dbReference type="Pfam" id="PF09931">
    <property type="entry name" value="Phage_phiJL001_Gp84_N"/>
    <property type="match status" value="1"/>
</dbReference>
<protein>
    <submittedName>
        <fullName evidence="2">DUF2163 domain-containing protein</fullName>
    </submittedName>
</protein>
<evidence type="ECO:0000313" key="3">
    <source>
        <dbReference type="Proteomes" id="UP000323844"/>
    </source>
</evidence>
<sequence length="261" mass="29847">MSLPSNVFYLFTITKQNNTPLLFCNAEQDIVVDKQNLRYSSHSDIDVTEIVLDSKGENSAILEGIFSMEGIRTELTLLNAYIQIDMYNAEAETISSVGKYYCVKVESSFLRFKIFLQSELHKLKKHALIYLFQDCQASLGDQNCTVNMKLFEKSYRIVSIKGSVITIQVPIQTNLEVGYYSRGYATIDKNDVLILQHTSMGEKDGTRLDKVVVGTSFWKAYAESILERKEEIKLKPGCDKTIEMCKGRFNNEHNFCKTRIH</sequence>
<reference evidence="2 3" key="1">
    <citation type="submission" date="2019-08" db="EMBL/GenBank/DDBJ databases">
        <title>Highly reduced genomes of protist endosymbionts show evolutionary convergence.</title>
        <authorList>
            <person name="George E."/>
            <person name="Husnik F."/>
            <person name="Tashyreva D."/>
            <person name="Prokopchuk G."/>
            <person name="Horak A."/>
            <person name="Kwong W.K."/>
            <person name="Lukes J."/>
            <person name="Keeling P.J."/>
        </authorList>
    </citation>
    <scope>NUCLEOTIDE SEQUENCE [LARGE SCALE GENOMIC DNA]</scope>
    <source>
        <strain evidence="2">1621</strain>
    </source>
</reference>
<dbReference type="Pfam" id="PF09356">
    <property type="entry name" value="Phage_BR0599"/>
    <property type="match status" value="1"/>
</dbReference>
<evidence type="ECO:0000259" key="1">
    <source>
        <dbReference type="Pfam" id="PF09356"/>
    </source>
</evidence>
<name>A0A5C0UJG9_9RICK</name>
<feature type="domain" description="Bacteriophage phiJL001 Gp84 C-terminal" evidence="1">
    <location>
        <begin position="217"/>
        <end position="255"/>
    </location>
</feature>